<keyword evidence="1" id="KW-0732">Signal</keyword>
<dbReference type="Pfam" id="PF14295">
    <property type="entry name" value="PAN_4"/>
    <property type="match status" value="1"/>
</dbReference>
<feature type="domain" description="Apple" evidence="2">
    <location>
        <begin position="79"/>
        <end position="155"/>
    </location>
</feature>
<proteinExistence type="predicted"/>
<dbReference type="PROSITE" id="PS50948">
    <property type="entry name" value="PAN"/>
    <property type="match status" value="1"/>
</dbReference>
<dbReference type="EMBL" id="FJOG01000002">
    <property type="protein sequence ID" value="CZR51407.1"/>
    <property type="molecule type" value="Genomic_DNA"/>
</dbReference>
<evidence type="ECO:0000313" key="3">
    <source>
        <dbReference type="EMBL" id="CZR51407.1"/>
    </source>
</evidence>
<reference evidence="3 4" key="1">
    <citation type="submission" date="2016-03" db="EMBL/GenBank/DDBJ databases">
        <authorList>
            <person name="Ploux O."/>
        </authorList>
    </citation>
    <scope>NUCLEOTIDE SEQUENCE [LARGE SCALE GENOMIC DNA]</scope>
    <source>
        <strain evidence="3 4">UAMH 11012</strain>
    </source>
</reference>
<dbReference type="AlphaFoldDB" id="A0A1L7WF44"/>
<dbReference type="Pfam" id="PF00024">
    <property type="entry name" value="PAN_1"/>
    <property type="match status" value="1"/>
</dbReference>
<gene>
    <name evidence="3" type="ORF">PAC_01282</name>
</gene>
<accession>A0A1L7WF44</accession>
<protein>
    <recommendedName>
        <fullName evidence="2">Apple domain-containing protein</fullName>
    </recommendedName>
</protein>
<evidence type="ECO:0000313" key="4">
    <source>
        <dbReference type="Proteomes" id="UP000184330"/>
    </source>
</evidence>
<organism evidence="3 4">
    <name type="scientific">Phialocephala subalpina</name>
    <dbReference type="NCBI Taxonomy" id="576137"/>
    <lineage>
        <taxon>Eukaryota</taxon>
        <taxon>Fungi</taxon>
        <taxon>Dikarya</taxon>
        <taxon>Ascomycota</taxon>
        <taxon>Pezizomycotina</taxon>
        <taxon>Leotiomycetes</taxon>
        <taxon>Helotiales</taxon>
        <taxon>Mollisiaceae</taxon>
        <taxon>Phialocephala</taxon>
        <taxon>Phialocephala fortinii species complex</taxon>
    </lineage>
</organism>
<keyword evidence="4" id="KW-1185">Reference proteome</keyword>
<name>A0A1L7WF44_9HELO</name>
<evidence type="ECO:0000256" key="1">
    <source>
        <dbReference type="SAM" id="SignalP"/>
    </source>
</evidence>
<dbReference type="InterPro" id="IPR003609">
    <property type="entry name" value="Pan_app"/>
</dbReference>
<dbReference type="Proteomes" id="UP000184330">
    <property type="component" value="Unassembled WGS sequence"/>
</dbReference>
<sequence length="320" mass="34171">MALRVFRIIFLLLGAADFSSQSPLNLLSTTALSPPLTITKPTLQQPITTFPTSTTVPSFATETSLAGRAIYYKTSPSSCNIEGSASLSLLSRIFPTVQNTTTDILGCQSQCRFTTACQSYSFNTSSSSGNCVMYMADTSGVVKGKGTGVFFSMKFPGDGSDFCYDDVPITDLSVTSWLYPYPARNALSTPVALQERAAETTSPILYIKNASDCNIQGSLGSAAKAIDFAAVPTMQNSIIDCQALCQRTTTCYSYSWEEKVGGGFECTLYSTWIGRTPGAVVEGETGVWFSDEHVGDGTVWCYSNTPFMGSGLPGGPIIIT</sequence>
<dbReference type="Gene3D" id="3.50.4.10">
    <property type="entry name" value="Hepatocyte Growth Factor"/>
    <property type="match status" value="1"/>
</dbReference>
<feature type="signal peptide" evidence="1">
    <location>
        <begin position="1"/>
        <end position="21"/>
    </location>
</feature>
<feature type="chain" id="PRO_5012205510" description="Apple domain-containing protein" evidence="1">
    <location>
        <begin position="22"/>
        <end position="320"/>
    </location>
</feature>
<evidence type="ECO:0000259" key="2">
    <source>
        <dbReference type="PROSITE" id="PS50948"/>
    </source>
</evidence>
<dbReference type="OrthoDB" id="10471148at2759"/>